<keyword evidence="2" id="KW-1133">Transmembrane helix</keyword>
<evidence type="ECO:0000256" key="1">
    <source>
        <dbReference type="SAM" id="Coils"/>
    </source>
</evidence>
<organism evidence="3 4">
    <name type="scientific">Falsiroseomonas tokyonensis</name>
    <dbReference type="NCBI Taxonomy" id="430521"/>
    <lineage>
        <taxon>Bacteria</taxon>
        <taxon>Pseudomonadati</taxon>
        <taxon>Pseudomonadota</taxon>
        <taxon>Alphaproteobacteria</taxon>
        <taxon>Acetobacterales</taxon>
        <taxon>Roseomonadaceae</taxon>
        <taxon>Falsiroseomonas</taxon>
    </lineage>
</organism>
<protein>
    <submittedName>
        <fullName evidence="3">Uncharacterized protein</fullName>
    </submittedName>
</protein>
<dbReference type="Proteomes" id="UP001595420">
    <property type="component" value="Unassembled WGS sequence"/>
</dbReference>
<keyword evidence="4" id="KW-1185">Reference proteome</keyword>
<evidence type="ECO:0000256" key="2">
    <source>
        <dbReference type="SAM" id="Phobius"/>
    </source>
</evidence>
<comment type="caution">
    <text evidence="3">The sequence shown here is derived from an EMBL/GenBank/DDBJ whole genome shotgun (WGS) entry which is preliminary data.</text>
</comment>
<evidence type="ECO:0000313" key="4">
    <source>
        <dbReference type="Proteomes" id="UP001595420"/>
    </source>
</evidence>
<proteinExistence type="predicted"/>
<reference evidence="4" key="1">
    <citation type="journal article" date="2019" name="Int. J. Syst. Evol. Microbiol.">
        <title>The Global Catalogue of Microorganisms (GCM) 10K type strain sequencing project: providing services to taxonomists for standard genome sequencing and annotation.</title>
        <authorList>
            <consortium name="The Broad Institute Genomics Platform"/>
            <consortium name="The Broad Institute Genome Sequencing Center for Infectious Disease"/>
            <person name="Wu L."/>
            <person name="Ma J."/>
        </authorList>
    </citation>
    <scope>NUCLEOTIDE SEQUENCE [LARGE SCALE GENOMIC DNA]</scope>
    <source>
        <strain evidence="4">CGMCC 1.16855</strain>
    </source>
</reference>
<name>A0ABV7C0J9_9PROT</name>
<keyword evidence="2" id="KW-0472">Membrane</keyword>
<gene>
    <name evidence="3" type="ORF">ACFOD3_21660</name>
</gene>
<dbReference type="RefSeq" id="WP_216838630.1">
    <property type="nucleotide sequence ID" value="NZ_JAFNJS010000007.1"/>
</dbReference>
<keyword evidence="2" id="KW-0812">Transmembrane</keyword>
<sequence length="394" mass="40765">MSTNPPPSLAARLRLDPAALPILVAAIVLVGAVAWLLSRPLPQASGDPAASAERVQALEARLASLEGRAGPDLAPLETRIAAAERAARAAADRPAVDTAQFAPRGALEGLAPRSALETLAPRSALETLAPRAAVEALGQRVDGLAQRAEAAIRQEEARATASSARIEGVARELATRLGTAEQAQAQAAQRIGTVESQLTSRIAALESALAERRAQAEAQAARIQELEGQAQRLAALEGRAGRLATLDQLRAALEAGRPLGGALGTLRDPPAALTRFAAAAPPTEAQLRLTFEDAARAARAASDPAREGQGVLDSAVSRLSSLVTVRRGEEVLWGDAAAAEIEKSRRALEAGDLEGSLAPLRRLSPPAQEAMRPWVEQAEALVAARAALRGLAAG</sequence>
<dbReference type="EMBL" id="JBHRSB010000007">
    <property type="protein sequence ID" value="MFC3002521.1"/>
    <property type="molecule type" value="Genomic_DNA"/>
</dbReference>
<feature type="coiled-coil region" evidence="1">
    <location>
        <begin position="206"/>
        <end position="236"/>
    </location>
</feature>
<accession>A0ABV7C0J9</accession>
<keyword evidence="1" id="KW-0175">Coiled coil</keyword>
<feature type="transmembrane region" description="Helical" evidence="2">
    <location>
        <begin position="20"/>
        <end position="37"/>
    </location>
</feature>
<evidence type="ECO:0000313" key="3">
    <source>
        <dbReference type="EMBL" id="MFC3002521.1"/>
    </source>
</evidence>